<dbReference type="PIRSF" id="PIRSF036389">
    <property type="entry name" value="IOR_B"/>
    <property type="match status" value="1"/>
</dbReference>
<organism evidence="2 3">
    <name type="scientific">Thermoflexibacter ruber</name>
    <dbReference type="NCBI Taxonomy" id="1003"/>
    <lineage>
        <taxon>Bacteria</taxon>
        <taxon>Pseudomonadati</taxon>
        <taxon>Bacteroidota</taxon>
        <taxon>Cytophagia</taxon>
        <taxon>Cytophagales</taxon>
        <taxon>Thermoflexibacteraceae</taxon>
        <taxon>Thermoflexibacter</taxon>
    </lineage>
</organism>
<feature type="domain" description="Aldehyde oxidase/xanthine dehydrogenase a/b hammerhead" evidence="1">
    <location>
        <begin position="204"/>
        <end position="290"/>
    </location>
</feature>
<dbReference type="SUPFAM" id="SSF56003">
    <property type="entry name" value="Molybdenum cofactor-binding domain"/>
    <property type="match status" value="2"/>
</dbReference>
<dbReference type="InterPro" id="IPR046867">
    <property type="entry name" value="AldOxase/xan_DH_MoCoBD2"/>
</dbReference>
<dbReference type="Pfam" id="PF02738">
    <property type="entry name" value="MoCoBD_1"/>
    <property type="match status" value="1"/>
</dbReference>
<dbReference type="GO" id="GO:0016491">
    <property type="term" value="F:oxidoreductase activity"/>
    <property type="evidence" value="ECO:0007669"/>
    <property type="project" value="InterPro"/>
</dbReference>
<dbReference type="InterPro" id="IPR037165">
    <property type="entry name" value="AldOxase/xan_DH_Mopterin-bd_sf"/>
</dbReference>
<dbReference type="InterPro" id="IPR008274">
    <property type="entry name" value="AldOxase/xan_DH_MoCoBD1"/>
</dbReference>
<dbReference type="RefSeq" id="WP_091545646.1">
    <property type="nucleotide sequence ID" value="NZ_FONY01000020.1"/>
</dbReference>
<dbReference type="InterPro" id="IPR000674">
    <property type="entry name" value="Ald_Oxase/Xan_DH_a/b"/>
</dbReference>
<dbReference type="InterPro" id="IPR012368">
    <property type="entry name" value="OxRdtase_Mopterin-bd_su_IorB"/>
</dbReference>
<dbReference type="Pfam" id="PF10518">
    <property type="entry name" value="TAT_signal"/>
    <property type="match status" value="1"/>
</dbReference>
<dbReference type="NCBIfam" id="TIGR01409">
    <property type="entry name" value="TAT_signal_seq"/>
    <property type="match status" value="1"/>
</dbReference>
<dbReference type="STRING" id="1003.SAMN04488541_102064"/>
<dbReference type="InterPro" id="IPR052516">
    <property type="entry name" value="N-heterocyclic_Hydroxylase"/>
</dbReference>
<name>A0A1I2GWT8_9BACT</name>
<accession>A0A1I2GWT8</accession>
<dbReference type="Gene3D" id="3.30.365.10">
    <property type="entry name" value="Aldehyde oxidase/xanthine dehydrogenase, molybdopterin binding domain"/>
    <property type="match status" value="4"/>
</dbReference>
<protein>
    <submittedName>
        <fullName evidence="2">Isoquinoline 1-oxidoreductase, beta subunit</fullName>
    </submittedName>
</protein>
<dbReference type="Pfam" id="PF20256">
    <property type="entry name" value="MoCoBD_2"/>
    <property type="match status" value="2"/>
</dbReference>
<dbReference type="InterPro" id="IPR006311">
    <property type="entry name" value="TAT_signal"/>
</dbReference>
<gene>
    <name evidence="2" type="ORF">SAMN04488541_102064</name>
</gene>
<dbReference type="SMART" id="SM01008">
    <property type="entry name" value="Ald_Xan_dh_C"/>
    <property type="match status" value="1"/>
</dbReference>
<dbReference type="InterPro" id="IPR019546">
    <property type="entry name" value="TAT_signal_bac_arc"/>
</dbReference>
<keyword evidence="3" id="KW-1185">Reference proteome</keyword>
<sequence>MEKNINRRNFLKLSGATSAVLALGIYFPANSKEALIENLTTKSLELSPFIIIDTAGKITLINPRPDMGQGTFHSIPLLIAEELEVDINKIEIKPSDGTPKYGGQLSGGSGSVRASWLPMRKAGASAKEMLIKAAANRWQVSENECYAQDGKVFNKKNNTSLSYGELVEEAAKLEVPKEPKLKEKKDFRYLGKKTKRVDIPSKVDGSAIFGMDLKIPNMVYAVIEHCPAIWGKVASIDDSETRKVAGVKDVIKITRPVFMKQPECVAVIANSTYAAMQGRKALKVTWESAEAEKFNSADYFKKMRELAKTEGNPHETEGDVKTALAKANKVITAEYETPFASHAPMETEACVVHVKEDSCEIWAPIQSPDTSAFGVGGQVAMAVGMKPEQVKVNVVFMGGAFGRKAFYDFVVQAALLSKQLKAPVKVVWTREDDITQGPFRPAMLNAFKGGIDKNGNVIAFQHTIIGGSIQSQWGGMANGKKVDEWAVEAVDKENSPYEIPNFRLDYHHAEPSVPLLWWRSVYSSTNGFGHESFIDELAHAAKKDPMDFRIGLLEKAPRFKKVLETLKEKSKWTEKLPKGKARGVAIIRSFGTICAHVVTVAQKGKEIVVEKVVTVIDCGMTVSPDNVKAQTEGNIVMGLTAAVKDGITFVNGKAQQSNFHNYQMIRIQETPKMEIHIMENDEQPSGVGEPGLPPLAPALANAIFALTGKRIRTLPLKLEV</sequence>
<dbReference type="PANTHER" id="PTHR47495">
    <property type="entry name" value="ALDEHYDE DEHYDROGENASE"/>
    <property type="match status" value="1"/>
</dbReference>
<dbReference type="EMBL" id="FONY01000020">
    <property type="protein sequence ID" value="SFF21623.1"/>
    <property type="molecule type" value="Genomic_DNA"/>
</dbReference>
<dbReference type="Proteomes" id="UP000199513">
    <property type="component" value="Unassembled WGS sequence"/>
</dbReference>
<reference evidence="3" key="1">
    <citation type="submission" date="2016-10" db="EMBL/GenBank/DDBJ databases">
        <authorList>
            <person name="Varghese N."/>
            <person name="Submissions S."/>
        </authorList>
    </citation>
    <scope>NUCLEOTIDE SEQUENCE [LARGE SCALE GENOMIC DNA]</scope>
    <source>
        <strain>GEY</strain>
        <strain evidence="3">DSM 9560</strain>
    </source>
</reference>
<evidence type="ECO:0000259" key="1">
    <source>
        <dbReference type="SMART" id="SM01008"/>
    </source>
</evidence>
<dbReference type="PANTHER" id="PTHR47495:SF2">
    <property type="entry name" value="ALDEHYDE DEHYDROGENASE"/>
    <property type="match status" value="1"/>
</dbReference>
<proteinExistence type="predicted"/>
<dbReference type="AlphaFoldDB" id="A0A1I2GWT8"/>
<dbReference type="OrthoDB" id="9767994at2"/>
<evidence type="ECO:0000313" key="3">
    <source>
        <dbReference type="Proteomes" id="UP000199513"/>
    </source>
</evidence>
<dbReference type="Gene3D" id="3.90.1170.50">
    <property type="entry name" value="Aldehyde oxidase/xanthine dehydrogenase, a/b hammerhead"/>
    <property type="match status" value="1"/>
</dbReference>
<evidence type="ECO:0000313" key="2">
    <source>
        <dbReference type="EMBL" id="SFF21623.1"/>
    </source>
</evidence>
<dbReference type="PROSITE" id="PS51318">
    <property type="entry name" value="TAT"/>
    <property type="match status" value="1"/>
</dbReference>